<evidence type="ECO:0000256" key="3">
    <source>
        <dbReference type="SAM" id="Coils"/>
    </source>
</evidence>
<comment type="similarity">
    <text evidence="1">Belongs to the CCDC149 family.</text>
</comment>
<keyword evidence="5" id="KW-1185">Reference proteome</keyword>
<keyword evidence="2 3" id="KW-0175">Coiled coil</keyword>
<dbReference type="PANTHER" id="PTHR21682:SF2">
    <property type="entry name" value="COILED-COIL DOMAIN-CONTAINING PROTEIN 149"/>
    <property type="match status" value="1"/>
</dbReference>
<dbReference type="Proteomes" id="UP000887565">
    <property type="component" value="Unplaced"/>
</dbReference>
<feature type="region of interest" description="Disordered" evidence="4">
    <location>
        <begin position="269"/>
        <end position="289"/>
    </location>
</feature>
<proteinExistence type="inferred from homology"/>
<organism evidence="5 6">
    <name type="scientific">Romanomermis culicivorax</name>
    <name type="common">Nematode worm</name>
    <dbReference type="NCBI Taxonomy" id="13658"/>
    <lineage>
        <taxon>Eukaryota</taxon>
        <taxon>Metazoa</taxon>
        <taxon>Ecdysozoa</taxon>
        <taxon>Nematoda</taxon>
        <taxon>Enoplea</taxon>
        <taxon>Dorylaimia</taxon>
        <taxon>Mermithida</taxon>
        <taxon>Mermithoidea</taxon>
        <taxon>Mermithidae</taxon>
        <taxon>Romanomermis</taxon>
    </lineage>
</organism>
<protein>
    <submittedName>
        <fullName evidence="6">Coiled-coil domain-containing protein</fullName>
    </submittedName>
</protein>
<evidence type="ECO:0000256" key="2">
    <source>
        <dbReference type="ARBA" id="ARBA00023054"/>
    </source>
</evidence>
<evidence type="ECO:0000313" key="6">
    <source>
        <dbReference type="WBParaSite" id="nRc.2.0.1.t44793-RA"/>
    </source>
</evidence>
<evidence type="ECO:0000256" key="4">
    <source>
        <dbReference type="SAM" id="MobiDB-lite"/>
    </source>
</evidence>
<accession>A0A915L150</accession>
<dbReference type="InterPro" id="IPR019179">
    <property type="entry name" value="CC149"/>
</dbReference>
<dbReference type="PANTHER" id="PTHR21682">
    <property type="entry name" value="COILED-COIL DOMAIN-CONTAINING PROTEIN 149"/>
    <property type="match status" value="1"/>
</dbReference>
<dbReference type="OMA" id="RYSAMKR"/>
<name>A0A915L150_ROMCU</name>
<feature type="coiled-coil region" evidence="3">
    <location>
        <begin position="167"/>
        <end position="250"/>
    </location>
</feature>
<sequence>MTSRLHTEQEYKDLLSEHQIVQRKLEHKVEALLKVSQELVECQKEKQTHKTQAQEYAERCKAMKMAMVAQKRERNRKESAAEEQQHNLVHVFKCVKEENKSLNEEIESLKSQLEEAKCDIKLMKAELSRQKLEHFLQNDDQNEPSTSSKHAQGNDFCLSRRSSLKSNNDILQELEKIKCEYGLLERDLKTLLCEKEELIVERDAYKTKTERQNAELNLILNGDERRLMDIDSLLGENRYLKERLQNAQEENGMTKAALSKYKGILEKSKKSSLKNDNSKTSQGSSPTAPGIQLITAKQARAFLGQANDNDKVHKNIDYRALATALFEAVGDKTLALSHLRKANKILGTRVTELENKLNVMDRSVSKSPCKMIKVCPLVKITFKSMNANSSGGRIAAVTSELMFQKYKLSRSCSNTNY</sequence>
<evidence type="ECO:0000313" key="5">
    <source>
        <dbReference type="Proteomes" id="UP000887565"/>
    </source>
</evidence>
<evidence type="ECO:0000256" key="1">
    <source>
        <dbReference type="ARBA" id="ARBA00005872"/>
    </source>
</evidence>
<dbReference type="Pfam" id="PF09789">
    <property type="entry name" value="CC149"/>
    <property type="match status" value="1"/>
</dbReference>
<feature type="coiled-coil region" evidence="3">
    <location>
        <begin position="39"/>
        <end position="133"/>
    </location>
</feature>
<reference evidence="6" key="1">
    <citation type="submission" date="2022-11" db="UniProtKB">
        <authorList>
            <consortium name="WormBaseParasite"/>
        </authorList>
    </citation>
    <scope>IDENTIFICATION</scope>
</reference>
<dbReference type="WBParaSite" id="nRc.2.0.1.t44793-RA">
    <property type="protein sequence ID" value="nRc.2.0.1.t44793-RA"/>
    <property type="gene ID" value="nRc.2.0.1.g44793"/>
</dbReference>
<dbReference type="AlphaFoldDB" id="A0A915L150"/>